<protein>
    <submittedName>
        <fullName evidence="9">Molybdopterin oxidoreductase</fullName>
    </submittedName>
</protein>
<evidence type="ECO:0000256" key="4">
    <source>
        <dbReference type="ARBA" id="ARBA00022723"/>
    </source>
</evidence>
<dbReference type="PATRIC" id="fig|1121451.3.peg.121"/>
<dbReference type="Gene3D" id="3.40.228.10">
    <property type="entry name" value="Dimethylsulfoxide Reductase, domain 2"/>
    <property type="match status" value="1"/>
</dbReference>
<keyword evidence="3" id="KW-0500">Molybdenum</keyword>
<evidence type="ECO:0000256" key="1">
    <source>
        <dbReference type="ARBA" id="ARBA00010312"/>
    </source>
</evidence>
<dbReference type="AlphaFoldDB" id="L0R7F1"/>
<dbReference type="HOGENOM" id="CLU_000422_13_3_7"/>
<dbReference type="PANTHER" id="PTHR43742:SF9">
    <property type="entry name" value="TETRATHIONATE REDUCTASE SUBUNIT A"/>
    <property type="match status" value="1"/>
</dbReference>
<keyword evidence="6" id="KW-0560">Oxidoreductase</keyword>
<dbReference type="STRING" id="1121451.DESAM_10134"/>
<evidence type="ECO:0000256" key="2">
    <source>
        <dbReference type="ARBA" id="ARBA00022485"/>
    </source>
</evidence>
<dbReference type="Gene3D" id="2.40.40.20">
    <property type="match status" value="1"/>
</dbReference>
<evidence type="ECO:0000256" key="6">
    <source>
        <dbReference type="ARBA" id="ARBA00023002"/>
    </source>
</evidence>
<dbReference type="InterPro" id="IPR050612">
    <property type="entry name" value="Prok_Mopterin_Oxidored"/>
</dbReference>
<name>L0R7F1_9BACT</name>
<dbReference type="InterPro" id="IPR009010">
    <property type="entry name" value="Asp_de-COase-like_dom_sf"/>
</dbReference>
<keyword evidence="2" id="KW-0004">4Fe-4S</keyword>
<evidence type="ECO:0000256" key="3">
    <source>
        <dbReference type="ARBA" id="ARBA00022505"/>
    </source>
</evidence>
<dbReference type="KEGG" id="dhy:DESAM_10134"/>
<dbReference type="Gene3D" id="3.40.50.740">
    <property type="match status" value="1"/>
</dbReference>
<evidence type="ECO:0000259" key="8">
    <source>
        <dbReference type="Pfam" id="PF01568"/>
    </source>
</evidence>
<evidence type="ECO:0000256" key="5">
    <source>
        <dbReference type="ARBA" id="ARBA00022729"/>
    </source>
</evidence>
<keyword evidence="5" id="KW-0732">Signal</keyword>
<organism evidence="9 10">
    <name type="scientific">Maridesulfovibrio hydrothermalis AM13 = DSM 14728</name>
    <dbReference type="NCBI Taxonomy" id="1121451"/>
    <lineage>
        <taxon>Bacteria</taxon>
        <taxon>Pseudomonadati</taxon>
        <taxon>Thermodesulfobacteriota</taxon>
        <taxon>Desulfovibrionia</taxon>
        <taxon>Desulfovibrionales</taxon>
        <taxon>Desulfovibrionaceae</taxon>
        <taxon>Maridesulfovibrio</taxon>
    </lineage>
</organism>
<dbReference type="InterPro" id="IPR006656">
    <property type="entry name" value="Mopterin_OxRdtase"/>
</dbReference>
<evidence type="ECO:0000313" key="9">
    <source>
        <dbReference type="EMBL" id="CCO22115.1"/>
    </source>
</evidence>
<dbReference type="Proteomes" id="UP000010808">
    <property type="component" value="Chromosome"/>
</dbReference>
<dbReference type="InterPro" id="IPR053557">
    <property type="entry name" value="Molybdopterin-Qrc_component"/>
</dbReference>
<keyword evidence="4" id="KW-0479">Metal-binding</keyword>
<keyword evidence="2" id="KW-0408">Iron</keyword>
<comment type="similarity">
    <text evidence="1">Belongs to the prokaryotic molybdopterin-containing oxidoreductase family.</text>
</comment>
<dbReference type="EMBL" id="FO203522">
    <property type="protein sequence ID" value="CCO22115.1"/>
    <property type="molecule type" value="Genomic_DNA"/>
</dbReference>
<dbReference type="InterPro" id="IPR006657">
    <property type="entry name" value="MoPterin_dinucl-bd_dom"/>
</dbReference>
<evidence type="ECO:0000259" key="7">
    <source>
        <dbReference type="Pfam" id="PF00384"/>
    </source>
</evidence>
<dbReference type="NCBIfam" id="NF041783">
    <property type="entry name" value="mnquin_red_QrcB"/>
    <property type="match status" value="1"/>
</dbReference>
<dbReference type="GO" id="GO:0051539">
    <property type="term" value="F:4 iron, 4 sulfur cluster binding"/>
    <property type="evidence" value="ECO:0007669"/>
    <property type="project" value="UniProtKB-KW"/>
</dbReference>
<dbReference type="Pfam" id="PF01568">
    <property type="entry name" value="Molydop_binding"/>
    <property type="match status" value="1"/>
</dbReference>
<dbReference type="eggNOG" id="COG0243">
    <property type="taxonomic scope" value="Bacteria"/>
</dbReference>
<keyword evidence="10" id="KW-1185">Reference proteome</keyword>
<accession>L0R7F1</accession>
<dbReference type="RefSeq" id="WP_015334725.1">
    <property type="nucleotide sequence ID" value="NC_020055.1"/>
</dbReference>
<dbReference type="Pfam" id="PF00384">
    <property type="entry name" value="Molybdopterin"/>
    <property type="match status" value="1"/>
</dbReference>
<evidence type="ECO:0000313" key="10">
    <source>
        <dbReference type="Proteomes" id="UP000010808"/>
    </source>
</evidence>
<keyword evidence="2" id="KW-0411">Iron-sulfur</keyword>
<sequence>MGIDRRTFIQLVTGGVVGSLFTPVIWKSLDDAAIWSQNWSWIPRLKYGAITEQASLSKFGASPCAEIVKSVGGSPYLTRGNEGNDMSKGGVDAISAGGPQLMYSPSRINGPMKKVGEGKYESISWEDAEKMLSEKLSAVKGQAGKLAIVSGDATGTASEVLSGFAAEMGSSDCYLMPGEEQGAAVALSSMGGKGQIGYDLDNADFVLFVGADALDSWGPVVRNQRVLADNRPTGGDVTAQYFYAGPFQNNTAAASDKWIPIAPGSGAIFCLGLAFHMLKAGASASVTDFADFKTLVMSRFTPDKVEKAIGVAGADMAAIAKHLMSASAPVVIAGSEFGQGAGAADVIAASALNMLLGRVNKKGGMKILPELPTAIEAAAGRSELAAKDFAGYLAGVAAGKVGTPDVMMVYEANPVYAMPQTGTLSQAIAKVPFLVSFSTYMDETASVADLILPNPTSYERFDDAQTPYGLGAAMLSACAPVAEPIYNSKATVDVILGVASGLGIDLGYESAEAVFQAKAEKAGADWDSLIEGAAYVSDSTESGSIKFAASVLSKAVSMPKGGEIALAPYSKLINGSSTMAIPPLNVALVSKFELQGSNLLVQVNAKTAKKLGKSEGSIVKLSGAGGECAVRIHINEGVMNDVIAAPLGFGHTAWDVYSSGKGENISKILTVGTESGTGLSVWSSSFVSIA</sequence>
<dbReference type="Gene3D" id="3.30.2070.10">
    <property type="entry name" value="Formate dehydrogenase/DMSO reductase"/>
    <property type="match status" value="1"/>
</dbReference>
<reference evidence="9 10" key="1">
    <citation type="submission" date="2012-10" db="EMBL/GenBank/DDBJ databases">
        <authorList>
            <person name="Genoscope - CEA"/>
        </authorList>
    </citation>
    <scope>NUCLEOTIDE SEQUENCE [LARGE SCALE GENOMIC DNA]</scope>
    <source>
        <strain evidence="10">AM13 / DSM 14728</strain>
    </source>
</reference>
<feature type="domain" description="Molybdopterin dinucleotide-binding" evidence="8">
    <location>
        <begin position="600"/>
        <end position="666"/>
    </location>
</feature>
<dbReference type="SUPFAM" id="SSF50692">
    <property type="entry name" value="ADC-like"/>
    <property type="match status" value="1"/>
</dbReference>
<dbReference type="GO" id="GO:0046872">
    <property type="term" value="F:metal ion binding"/>
    <property type="evidence" value="ECO:0007669"/>
    <property type="project" value="UniProtKB-KW"/>
</dbReference>
<dbReference type="GO" id="GO:0043546">
    <property type="term" value="F:molybdopterin cofactor binding"/>
    <property type="evidence" value="ECO:0007669"/>
    <property type="project" value="InterPro"/>
</dbReference>
<dbReference type="SUPFAM" id="SSF53706">
    <property type="entry name" value="Formate dehydrogenase/DMSO reductase, domains 1-3"/>
    <property type="match status" value="1"/>
</dbReference>
<feature type="domain" description="Molybdopterin oxidoreductase" evidence="7">
    <location>
        <begin position="107"/>
        <end position="462"/>
    </location>
</feature>
<dbReference type="OrthoDB" id="9803192at2"/>
<gene>
    <name evidence="9" type="primary">qrcB</name>
    <name evidence="9" type="ORF">DESAM_10134</name>
</gene>
<proteinExistence type="inferred from homology"/>
<dbReference type="GO" id="GO:0016491">
    <property type="term" value="F:oxidoreductase activity"/>
    <property type="evidence" value="ECO:0007669"/>
    <property type="project" value="UniProtKB-KW"/>
</dbReference>
<dbReference type="PANTHER" id="PTHR43742">
    <property type="entry name" value="TRIMETHYLAMINE-N-OXIDE REDUCTASE"/>
    <property type="match status" value="1"/>
</dbReference>